<dbReference type="Pfam" id="PF20635">
    <property type="entry name" value="SMN_YG-box"/>
    <property type="match status" value="1"/>
</dbReference>
<accession>A0A2S4KRY8</accession>
<sequence>MAAERNRTNNKKIWDDSALVDSWNDALNEYKKYHSVHARGGSVEDIEGDDPSTTKGSAPAEAQGDHVDGQPNASGQEEGEEEGEAMPVDENLENVSDARRVSTTGTHDPPADGGADQVPMTFPPQAVMGSIQDENFKKLLMSWYYAGYYTGLYEGRQQQQQQQTEQSPS</sequence>
<reference evidence="8 9" key="1">
    <citation type="submission" date="2018-01" db="EMBL/GenBank/DDBJ databases">
        <title>Harnessing the power of phylogenomics to disentangle the directionality and signatures of interkingdom host jumping in the parasitic fungal genus Tolypocladium.</title>
        <authorList>
            <person name="Quandt C.A."/>
            <person name="Patterson W."/>
            <person name="Spatafora J.W."/>
        </authorList>
    </citation>
    <scope>NUCLEOTIDE SEQUENCE [LARGE SCALE GENOMIC DNA]</scope>
    <source>
        <strain evidence="8 9">NRBC 100945</strain>
    </source>
</reference>
<evidence type="ECO:0000256" key="4">
    <source>
        <dbReference type="ARBA" id="ARBA00023187"/>
    </source>
</evidence>
<dbReference type="InterPro" id="IPR047313">
    <property type="entry name" value="SMN_C"/>
</dbReference>
<dbReference type="AlphaFoldDB" id="A0A2S4KRY8"/>
<feature type="region of interest" description="Disordered" evidence="6">
    <location>
        <begin position="35"/>
        <end position="123"/>
    </location>
</feature>
<dbReference type="STRING" id="94208.A0A2S4KRY8"/>
<dbReference type="EMBL" id="PKSG01000772">
    <property type="protein sequence ID" value="POR32962.1"/>
    <property type="molecule type" value="Genomic_DNA"/>
</dbReference>
<organism evidence="8 9">
    <name type="scientific">Tolypocladium paradoxum</name>
    <dbReference type="NCBI Taxonomy" id="94208"/>
    <lineage>
        <taxon>Eukaryota</taxon>
        <taxon>Fungi</taxon>
        <taxon>Dikarya</taxon>
        <taxon>Ascomycota</taxon>
        <taxon>Pezizomycotina</taxon>
        <taxon>Sordariomycetes</taxon>
        <taxon>Hypocreomycetidae</taxon>
        <taxon>Hypocreales</taxon>
        <taxon>Ophiocordycipitaceae</taxon>
        <taxon>Tolypocladium</taxon>
    </lineage>
</organism>
<comment type="similarity">
    <text evidence="2">Belongs to the SMN family.</text>
</comment>
<dbReference type="CDD" id="cd22851">
    <property type="entry name" value="SMN_N"/>
    <property type="match status" value="1"/>
</dbReference>
<protein>
    <submittedName>
        <fullName evidence="8">Survival motor neuron-like protein 1</fullName>
    </submittedName>
</protein>
<dbReference type="CDD" id="cd22852">
    <property type="entry name" value="SMN_C"/>
    <property type="match status" value="1"/>
</dbReference>
<keyword evidence="4" id="KW-0508">mRNA splicing</keyword>
<comment type="subcellular location">
    <subcellularLocation>
        <location evidence="1">Nucleus</location>
    </subcellularLocation>
</comment>
<dbReference type="PANTHER" id="PTHR39267">
    <property type="entry name" value="SURVIVAL MOTOR NEURON-LIKE PROTEIN 1"/>
    <property type="match status" value="1"/>
</dbReference>
<evidence type="ECO:0000256" key="6">
    <source>
        <dbReference type="SAM" id="MobiDB-lite"/>
    </source>
</evidence>
<dbReference type="OrthoDB" id="197400at2759"/>
<keyword evidence="5" id="KW-0539">Nucleus</keyword>
<dbReference type="InterPro" id="IPR040424">
    <property type="entry name" value="Smn1"/>
</dbReference>
<evidence type="ECO:0000256" key="5">
    <source>
        <dbReference type="ARBA" id="ARBA00023242"/>
    </source>
</evidence>
<gene>
    <name evidence="8" type="ORF">TPAR_06878</name>
</gene>
<dbReference type="GO" id="GO:0006397">
    <property type="term" value="P:mRNA processing"/>
    <property type="evidence" value="ECO:0007669"/>
    <property type="project" value="UniProtKB-KW"/>
</dbReference>
<comment type="caution">
    <text evidence="8">The sequence shown here is derived from an EMBL/GenBank/DDBJ whole genome shotgun (WGS) entry which is preliminary data.</text>
</comment>
<dbReference type="Proteomes" id="UP000237481">
    <property type="component" value="Unassembled WGS sequence"/>
</dbReference>
<proteinExistence type="inferred from homology"/>
<evidence type="ECO:0000259" key="7">
    <source>
        <dbReference type="Pfam" id="PF20636"/>
    </source>
</evidence>
<evidence type="ECO:0000313" key="8">
    <source>
        <dbReference type="EMBL" id="POR32962.1"/>
    </source>
</evidence>
<dbReference type="InterPro" id="IPR049481">
    <property type="entry name" value="SMN_G2-BD"/>
</dbReference>
<name>A0A2S4KRY8_9HYPO</name>
<evidence type="ECO:0000256" key="2">
    <source>
        <dbReference type="ARBA" id="ARBA00005371"/>
    </source>
</evidence>
<keyword evidence="9" id="KW-1185">Reference proteome</keyword>
<dbReference type="PANTHER" id="PTHR39267:SF1">
    <property type="entry name" value="SURVIVAL MOTOR NEURON PROTEIN"/>
    <property type="match status" value="1"/>
</dbReference>
<feature type="domain" description="Survival Motor Neuron Gemin2-binding" evidence="7">
    <location>
        <begin position="13"/>
        <end position="34"/>
    </location>
</feature>
<dbReference type="GO" id="GO:0008380">
    <property type="term" value="P:RNA splicing"/>
    <property type="evidence" value="ECO:0007669"/>
    <property type="project" value="UniProtKB-KW"/>
</dbReference>
<evidence type="ECO:0000256" key="3">
    <source>
        <dbReference type="ARBA" id="ARBA00022664"/>
    </source>
</evidence>
<keyword evidence="3" id="KW-0507">mRNA processing</keyword>
<evidence type="ECO:0000313" key="9">
    <source>
        <dbReference type="Proteomes" id="UP000237481"/>
    </source>
</evidence>
<evidence type="ECO:0000256" key="1">
    <source>
        <dbReference type="ARBA" id="ARBA00004123"/>
    </source>
</evidence>
<dbReference type="GO" id="GO:0005634">
    <property type="term" value="C:nucleus"/>
    <property type="evidence" value="ECO:0007669"/>
    <property type="project" value="UniProtKB-SubCell"/>
</dbReference>
<dbReference type="Pfam" id="PF20636">
    <property type="entry name" value="SMN_G2-BD"/>
    <property type="match status" value="1"/>
</dbReference>